<name>A0A7V5XZP5_UNCW3</name>
<proteinExistence type="predicted"/>
<gene>
    <name evidence="2" type="ORF">ENV79_02860</name>
</gene>
<evidence type="ECO:0000313" key="2">
    <source>
        <dbReference type="EMBL" id="HHR48569.1"/>
    </source>
</evidence>
<feature type="transmembrane region" description="Helical" evidence="1">
    <location>
        <begin position="6"/>
        <end position="22"/>
    </location>
</feature>
<accession>A0A7V5XZP5</accession>
<evidence type="ECO:0000256" key="1">
    <source>
        <dbReference type="SAM" id="Phobius"/>
    </source>
</evidence>
<dbReference type="AlphaFoldDB" id="A0A7V5XZP5"/>
<reference evidence="2" key="1">
    <citation type="journal article" date="2020" name="mSystems">
        <title>Genome- and Community-Level Interaction Insights into Carbon Utilization and Element Cycling Functions of Hydrothermarchaeota in Hydrothermal Sediment.</title>
        <authorList>
            <person name="Zhou Z."/>
            <person name="Liu Y."/>
            <person name="Xu W."/>
            <person name="Pan J."/>
            <person name="Luo Z.H."/>
            <person name="Li M."/>
        </authorList>
    </citation>
    <scope>NUCLEOTIDE SEQUENCE [LARGE SCALE GENOMIC DNA]</scope>
    <source>
        <strain evidence="2">SpSt-791</strain>
    </source>
</reference>
<sequence length="172" mass="19555">MRQRLIVLIGILVIILVIFTLLRPKPKSKVTFLTREVKPKIKKETLAILPKKEISETIPKLTKPIKKESLVVEKTETKKETLKFVLIKPKEVAEDTETWGEDPFVREFSYISEMKSLIVSAITVSENEAYAIVNNQIVHVGDVIDGKKVVAIEKDRIVVEKGGKRFTIFLGE</sequence>
<keyword evidence="1" id="KW-0472">Membrane</keyword>
<keyword evidence="1" id="KW-0812">Transmembrane</keyword>
<comment type="caution">
    <text evidence="2">The sequence shown here is derived from an EMBL/GenBank/DDBJ whole genome shotgun (WGS) entry which is preliminary data.</text>
</comment>
<protein>
    <submittedName>
        <fullName evidence="2">Uncharacterized protein</fullName>
    </submittedName>
</protein>
<dbReference type="EMBL" id="DTHS01000019">
    <property type="protein sequence ID" value="HHR48569.1"/>
    <property type="molecule type" value="Genomic_DNA"/>
</dbReference>
<organism evidence="2">
    <name type="scientific">candidate division WOR-3 bacterium</name>
    <dbReference type="NCBI Taxonomy" id="2052148"/>
    <lineage>
        <taxon>Bacteria</taxon>
        <taxon>Bacteria division WOR-3</taxon>
    </lineage>
</organism>
<keyword evidence="1" id="KW-1133">Transmembrane helix</keyword>